<accession>A0AAE2S9W9</accession>
<comment type="caution">
    <text evidence="1">The sequence shown here is derived from an EMBL/GenBank/DDBJ whole genome shotgun (WGS) entry which is preliminary data.</text>
</comment>
<proteinExistence type="predicted"/>
<evidence type="ECO:0000313" key="1">
    <source>
        <dbReference type="EMBL" id="MBK1854105.1"/>
    </source>
</evidence>
<dbReference type="EMBL" id="JAENIG010000002">
    <property type="protein sequence ID" value="MBK1854105.1"/>
    <property type="molecule type" value="Genomic_DNA"/>
</dbReference>
<evidence type="ECO:0000313" key="2">
    <source>
        <dbReference type="Proteomes" id="UP000634206"/>
    </source>
</evidence>
<reference evidence="1" key="1">
    <citation type="submission" date="2021-01" db="EMBL/GenBank/DDBJ databases">
        <title>Modified the classification status of verrucomicrobia.</title>
        <authorList>
            <person name="Feng X."/>
        </authorList>
    </citation>
    <scope>NUCLEOTIDE SEQUENCE</scope>
    <source>
        <strain evidence="1">5K15</strain>
    </source>
</reference>
<dbReference type="AlphaFoldDB" id="A0AAE2S9W9"/>
<keyword evidence="2" id="KW-1185">Reference proteome</keyword>
<protein>
    <submittedName>
        <fullName evidence="1">Uncharacterized protein</fullName>
    </submittedName>
</protein>
<name>A0AAE2S9W9_9BACT</name>
<gene>
    <name evidence="1" type="ORF">JIN83_04005</name>
</gene>
<sequence>MQYDVYFFLKGLPVDRLISGGHYFVAKIHGNGEQVLEILETHSQAFKAFTKRNDDTPIFIFGFRVECDDAKSAMRAAHLQVSGLVDGYCLICDSPPEYSDLVLVSENQSNEARAYIYKQGGWTTVQDQGFDKAGQWQARNELLFTKILQYFDVVAEVESTPETELRTNLLYAMRMYRHGAESVVAGIGFLSKFSALECLICGDARNNKEDLIKFRLQALFDDAGEVDDVRIQRLWLLRCSASHQARVYDDIEESEHLPPAVGSLFLDQLFAGVVFFTLDNAYKTATIDKLWEKADAYTLPDLITNHLPEGLMRMGLSEFTLKHNFGVTGLAVLLDDFIARNPHAFKTAKVIS</sequence>
<dbReference type="RefSeq" id="WP_309488711.1">
    <property type="nucleotide sequence ID" value="NZ_JAENIG010000002.1"/>
</dbReference>
<dbReference type="Proteomes" id="UP000634206">
    <property type="component" value="Unassembled WGS sequence"/>
</dbReference>
<organism evidence="1 2">
    <name type="scientific">Oceaniferula flava</name>
    <dbReference type="NCBI Taxonomy" id="2800421"/>
    <lineage>
        <taxon>Bacteria</taxon>
        <taxon>Pseudomonadati</taxon>
        <taxon>Verrucomicrobiota</taxon>
        <taxon>Verrucomicrobiia</taxon>
        <taxon>Verrucomicrobiales</taxon>
        <taxon>Verrucomicrobiaceae</taxon>
        <taxon>Oceaniferula</taxon>
    </lineage>
</organism>